<dbReference type="Pfam" id="PF03466">
    <property type="entry name" value="LysR_substrate"/>
    <property type="match status" value="1"/>
</dbReference>
<dbReference type="Gene3D" id="3.40.190.10">
    <property type="entry name" value="Periplasmic binding protein-like II"/>
    <property type="match status" value="1"/>
</dbReference>
<gene>
    <name evidence="3" type="ORF">VSR33_01295</name>
</gene>
<reference evidence="3 4" key="1">
    <citation type="submission" date="2024-01" db="EMBL/GenBank/DDBJ databases">
        <title>The diversity of rhizobia nodulating Mimosa spp. in eleven states of Brazil covering several biomes is determined by host plant, location, and edaphic factors.</title>
        <authorList>
            <person name="Rouws L."/>
            <person name="Barauna A."/>
            <person name="Beukes C."/>
            <person name="De Faria S.M."/>
            <person name="Gross E."/>
            <person name="Dos Reis Junior F.B."/>
            <person name="Simon M."/>
            <person name="Maluk M."/>
            <person name="Odee D.W."/>
            <person name="Kenicer G."/>
            <person name="Young J.P.W."/>
            <person name="Reis V.M."/>
            <person name="Zilli J."/>
            <person name="James E.K."/>
        </authorList>
    </citation>
    <scope>NUCLEOTIDE SEQUENCE [LARGE SCALE GENOMIC DNA]</scope>
    <source>
        <strain evidence="3 4">JPY164</strain>
    </source>
</reference>
<comment type="caution">
    <text evidence="3">The sequence shown here is derived from an EMBL/GenBank/DDBJ whole genome shotgun (WGS) entry which is preliminary data.</text>
</comment>
<evidence type="ECO:0000313" key="4">
    <source>
        <dbReference type="Proteomes" id="UP001390669"/>
    </source>
</evidence>
<dbReference type="PANTHER" id="PTHR30419:SF2">
    <property type="entry name" value="LYSR FAMILY TRANSCRIPTIONAL REGULATOR"/>
    <property type="match status" value="1"/>
</dbReference>
<proteinExistence type="predicted"/>
<evidence type="ECO:0000259" key="2">
    <source>
        <dbReference type="Pfam" id="PF03466"/>
    </source>
</evidence>
<evidence type="ECO:0000256" key="1">
    <source>
        <dbReference type="SAM" id="MobiDB-lite"/>
    </source>
</evidence>
<accession>A0ABU9S426</accession>
<dbReference type="PANTHER" id="PTHR30419">
    <property type="entry name" value="HTH-TYPE TRANSCRIPTIONAL REGULATOR YBHD"/>
    <property type="match status" value="1"/>
</dbReference>
<keyword evidence="4" id="KW-1185">Reference proteome</keyword>
<feature type="domain" description="LysR substrate-binding" evidence="2">
    <location>
        <begin position="31"/>
        <end position="93"/>
    </location>
</feature>
<protein>
    <submittedName>
        <fullName evidence="3">LysR substrate-binding domain-containing protein</fullName>
    </submittedName>
</protein>
<feature type="region of interest" description="Disordered" evidence="1">
    <location>
        <begin position="87"/>
        <end position="130"/>
    </location>
</feature>
<sequence length="130" mass="14156">MTEAGRHAFSSAVAVHDQLQSLAREVRSLSGEVAAVVRLFANASAIIGFLPERLKDFQARYPLVQIALTEQISDGVVRACMEDRADVGISSSARCRSSTSSRRTPPSRFPLKEKLDGNTGIDRPRTVSLQ</sequence>
<dbReference type="SUPFAM" id="SSF53850">
    <property type="entry name" value="Periplasmic binding protein-like II"/>
    <property type="match status" value="1"/>
</dbReference>
<dbReference type="RefSeq" id="WP_406951119.1">
    <property type="nucleotide sequence ID" value="NZ_JAYMRW010000001.1"/>
</dbReference>
<dbReference type="InterPro" id="IPR005119">
    <property type="entry name" value="LysR_subst-bd"/>
</dbReference>
<evidence type="ECO:0000313" key="3">
    <source>
        <dbReference type="EMBL" id="MEM5446128.1"/>
    </source>
</evidence>
<dbReference type="EMBL" id="JAYMRW010000001">
    <property type="protein sequence ID" value="MEM5446128.1"/>
    <property type="molecule type" value="Genomic_DNA"/>
</dbReference>
<name>A0ABU9S426_9BURK</name>
<feature type="compositionally biased region" description="Low complexity" evidence="1">
    <location>
        <begin position="90"/>
        <end position="106"/>
    </location>
</feature>
<dbReference type="Proteomes" id="UP001390669">
    <property type="component" value="Unassembled WGS sequence"/>
</dbReference>
<dbReference type="InterPro" id="IPR050950">
    <property type="entry name" value="HTH-type_LysR_regulators"/>
</dbReference>
<organism evidence="3 4">
    <name type="scientific">Paraburkholderia guartelaensis</name>
    <dbReference type="NCBI Taxonomy" id="2546446"/>
    <lineage>
        <taxon>Bacteria</taxon>
        <taxon>Pseudomonadati</taxon>
        <taxon>Pseudomonadota</taxon>
        <taxon>Betaproteobacteria</taxon>
        <taxon>Burkholderiales</taxon>
        <taxon>Burkholderiaceae</taxon>
        <taxon>Paraburkholderia</taxon>
    </lineage>
</organism>